<comment type="caution">
    <text evidence="4">The sequence shown here is derived from an EMBL/GenBank/DDBJ whole genome shotgun (WGS) entry which is preliminary data.</text>
</comment>
<dbReference type="SFLD" id="SFLDG01129">
    <property type="entry name" value="C1.5:_HAD__Beta-PGM__Phosphata"/>
    <property type="match status" value="1"/>
</dbReference>
<keyword evidence="3" id="KW-0460">Magnesium</keyword>
<dbReference type="SUPFAM" id="SSF56784">
    <property type="entry name" value="HAD-like"/>
    <property type="match status" value="1"/>
</dbReference>
<evidence type="ECO:0000256" key="1">
    <source>
        <dbReference type="ARBA" id="ARBA00022723"/>
    </source>
</evidence>
<sequence>MITTVVFDLDDTLYDEVDYCRSGFTSVSEFLANLPGAPIAERIFDCFWKQFTAGNRTKIFNTALEELGIDYDEKLVRELVKVYRNHVPEITLPADSRDVLCQLKGKYTLALLTDGFLPAQQLKVQALGLEKYFKCIIYTEQLGRDCWKPSVAGFEKLMQTLNARPETISFVADNEKKDFIAPNKLGFLTIQIIRPARIHTESSAESGAAARYIIHKISELPGLLEKI</sequence>
<dbReference type="PANTHER" id="PTHR46470:SF2">
    <property type="entry name" value="GLYCERALDEHYDE 3-PHOSPHATE PHOSPHATASE"/>
    <property type="match status" value="1"/>
</dbReference>
<dbReference type="EMBL" id="BARV01020831">
    <property type="protein sequence ID" value="GAI18538.1"/>
    <property type="molecule type" value="Genomic_DNA"/>
</dbReference>
<gene>
    <name evidence="4" type="ORF">S06H3_34665</name>
</gene>
<dbReference type="InterPro" id="IPR051400">
    <property type="entry name" value="HAD-like_hydrolase"/>
</dbReference>
<evidence type="ECO:0000313" key="4">
    <source>
        <dbReference type="EMBL" id="GAI18538.1"/>
    </source>
</evidence>
<dbReference type="GO" id="GO:0046872">
    <property type="term" value="F:metal ion binding"/>
    <property type="evidence" value="ECO:0007669"/>
    <property type="project" value="UniProtKB-KW"/>
</dbReference>
<dbReference type="AlphaFoldDB" id="X1LHH0"/>
<name>X1LHH0_9ZZZZ</name>
<reference evidence="4" key="1">
    <citation type="journal article" date="2014" name="Front. Microbiol.">
        <title>High frequency of phylogenetically diverse reductive dehalogenase-homologous genes in deep subseafloor sedimentary metagenomes.</title>
        <authorList>
            <person name="Kawai M."/>
            <person name="Futagami T."/>
            <person name="Toyoda A."/>
            <person name="Takaki Y."/>
            <person name="Nishi S."/>
            <person name="Hori S."/>
            <person name="Arai W."/>
            <person name="Tsubouchi T."/>
            <person name="Morono Y."/>
            <person name="Uchiyama I."/>
            <person name="Ito T."/>
            <person name="Fujiyama A."/>
            <person name="Inagaki F."/>
            <person name="Takami H."/>
        </authorList>
    </citation>
    <scope>NUCLEOTIDE SEQUENCE</scope>
    <source>
        <strain evidence="4">Expedition CK06-06</strain>
    </source>
</reference>
<organism evidence="4">
    <name type="scientific">marine sediment metagenome</name>
    <dbReference type="NCBI Taxonomy" id="412755"/>
    <lineage>
        <taxon>unclassified sequences</taxon>
        <taxon>metagenomes</taxon>
        <taxon>ecological metagenomes</taxon>
    </lineage>
</organism>
<keyword evidence="2" id="KW-0378">Hydrolase</keyword>
<evidence type="ECO:0008006" key="5">
    <source>
        <dbReference type="Google" id="ProtNLM"/>
    </source>
</evidence>
<dbReference type="Gene3D" id="1.10.150.520">
    <property type="match status" value="1"/>
</dbReference>
<proteinExistence type="predicted"/>
<dbReference type="InterPro" id="IPR036412">
    <property type="entry name" value="HAD-like_sf"/>
</dbReference>
<accession>X1LHH0</accession>
<protein>
    <recommendedName>
        <fullName evidence="5">FCP1 homology domain-containing protein</fullName>
    </recommendedName>
</protein>
<dbReference type="PANTHER" id="PTHR46470">
    <property type="entry name" value="N-ACYLNEURAMINATE-9-PHOSPHATASE"/>
    <property type="match status" value="1"/>
</dbReference>
<dbReference type="GO" id="GO:0016791">
    <property type="term" value="F:phosphatase activity"/>
    <property type="evidence" value="ECO:0007669"/>
    <property type="project" value="TreeGrafter"/>
</dbReference>
<evidence type="ECO:0000256" key="3">
    <source>
        <dbReference type="ARBA" id="ARBA00022842"/>
    </source>
</evidence>
<dbReference type="Pfam" id="PF00702">
    <property type="entry name" value="Hydrolase"/>
    <property type="match status" value="1"/>
</dbReference>
<dbReference type="Gene3D" id="3.40.50.1000">
    <property type="entry name" value="HAD superfamily/HAD-like"/>
    <property type="match status" value="1"/>
</dbReference>
<dbReference type="SFLD" id="SFLDS00003">
    <property type="entry name" value="Haloacid_Dehalogenase"/>
    <property type="match status" value="1"/>
</dbReference>
<dbReference type="InterPro" id="IPR023214">
    <property type="entry name" value="HAD_sf"/>
</dbReference>
<keyword evidence="1" id="KW-0479">Metal-binding</keyword>
<evidence type="ECO:0000256" key="2">
    <source>
        <dbReference type="ARBA" id="ARBA00022801"/>
    </source>
</evidence>